<sequence length="240" mass="24714">MGAAEMKQTACATTVVTGISSMATRPVLARLAAAHADETGCRVSITSVGGVDAARRVRAGEPFDFVVLAADAIERLAADGHVDVSSRVDVARSGIAVAVATGAARPEIGSEAEVRDTILRAGRIGYSTGPSGAHLNRLFARWGIADAIAPRIVQAPPGVPVGELIAAGNVDLGFQQLSELMQVPGIDVVGVLPEAVQAVTVFSAAVCRTARDRAAAARFLAYLASPQADRVKREHGMEPA</sequence>
<dbReference type="AlphaFoldDB" id="A0A6P2JBN6"/>
<dbReference type="GO" id="GO:0030973">
    <property type="term" value="F:molybdate ion binding"/>
    <property type="evidence" value="ECO:0007669"/>
    <property type="project" value="TreeGrafter"/>
</dbReference>
<dbReference type="Gene3D" id="3.40.190.10">
    <property type="entry name" value="Periplasmic binding protein-like II"/>
    <property type="match status" value="2"/>
</dbReference>
<dbReference type="InterPro" id="IPR050682">
    <property type="entry name" value="ModA/WtpA"/>
</dbReference>
<dbReference type="GO" id="GO:0015689">
    <property type="term" value="P:molybdate ion transport"/>
    <property type="evidence" value="ECO:0007669"/>
    <property type="project" value="TreeGrafter"/>
</dbReference>
<dbReference type="PANTHER" id="PTHR30632">
    <property type="entry name" value="MOLYBDATE-BINDING PERIPLASMIC PROTEIN"/>
    <property type="match status" value="1"/>
</dbReference>
<organism evidence="1 2">
    <name type="scientific">Burkholderia lata (strain ATCC 17760 / DSM 23089 / LMG 22485 / NCIMB 9086 / R18194 / 383)</name>
    <dbReference type="NCBI Taxonomy" id="482957"/>
    <lineage>
        <taxon>Bacteria</taxon>
        <taxon>Pseudomonadati</taxon>
        <taxon>Pseudomonadota</taxon>
        <taxon>Betaproteobacteria</taxon>
        <taxon>Burkholderiales</taxon>
        <taxon>Burkholderiaceae</taxon>
        <taxon>Burkholderia</taxon>
        <taxon>Burkholderia cepacia complex</taxon>
    </lineage>
</organism>
<gene>
    <name evidence="1" type="ORF">BLA6863_01817</name>
</gene>
<protein>
    <submittedName>
        <fullName evidence="1">Molybdenum ABC transporter substrate-binding protein</fullName>
    </submittedName>
</protein>
<dbReference type="PANTHER" id="PTHR30632:SF11">
    <property type="entry name" value="BLR4797 PROTEIN"/>
    <property type="match status" value="1"/>
</dbReference>
<accession>A0A6P2JBN6</accession>
<proteinExistence type="predicted"/>
<name>A0A6P2JBN6_BURL3</name>
<reference evidence="1 2" key="1">
    <citation type="submission" date="2019-09" db="EMBL/GenBank/DDBJ databases">
        <authorList>
            <person name="Depoorter E."/>
        </authorList>
    </citation>
    <scope>NUCLEOTIDE SEQUENCE [LARGE SCALE GENOMIC DNA]</scope>
    <source>
        <strain evidence="1">LMG 6863</strain>
    </source>
</reference>
<dbReference type="Proteomes" id="UP000494170">
    <property type="component" value="Unassembled WGS sequence"/>
</dbReference>
<evidence type="ECO:0000313" key="2">
    <source>
        <dbReference type="Proteomes" id="UP000494170"/>
    </source>
</evidence>
<evidence type="ECO:0000313" key="1">
    <source>
        <dbReference type="EMBL" id="VWB40920.1"/>
    </source>
</evidence>
<dbReference type="Pfam" id="PF13531">
    <property type="entry name" value="SBP_bac_11"/>
    <property type="match status" value="1"/>
</dbReference>
<dbReference type="EMBL" id="CABVPY010000009">
    <property type="protein sequence ID" value="VWB40920.1"/>
    <property type="molecule type" value="Genomic_DNA"/>
</dbReference>
<dbReference type="SUPFAM" id="SSF53850">
    <property type="entry name" value="Periplasmic binding protein-like II"/>
    <property type="match status" value="1"/>
</dbReference>